<comment type="caution">
    <text evidence="1">The sequence shown here is derived from an EMBL/GenBank/DDBJ whole genome shotgun (WGS) entry which is preliminary data.</text>
</comment>
<dbReference type="Proteomes" id="UP001165498">
    <property type="component" value="Unassembled WGS sequence"/>
</dbReference>
<evidence type="ECO:0000313" key="1">
    <source>
        <dbReference type="EMBL" id="MCQ4164577.1"/>
    </source>
</evidence>
<reference evidence="1" key="1">
    <citation type="submission" date="2022-07" db="EMBL/GenBank/DDBJ databases">
        <title>Tahibacter sp., a new gammaproteobacterium isolated from the silt sample collected at pig farm.</title>
        <authorList>
            <person name="Chen H."/>
        </authorList>
    </citation>
    <scope>NUCLEOTIDE SEQUENCE</scope>
    <source>
        <strain evidence="1">P2K</strain>
    </source>
</reference>
<sequence>MPLQELPLFTISHVHLPWPERRCRAPVASSARRRLRRLLAAACANDVPDEGGRSLLLDLHQQLRPAAGSDWKPGEAC</sequence>
<keyword evidence="2" id="KW-1185">Reference proteome</keyword>
<dbReference type="RefSeq" id="WP_255913398.1">
    <property type="nucleotide sequence ID" value="NZ_JANFQO010000005.1"/>
</dbReference>
<dbReference type="EMBL" id="JANFQO010000005">
    <property type="protein sequence ID" value="MCQ4164577.1"/>
    <property type="molecule type" value="Genomic_DNA"/>
</dbReference>
<accession>A0ABT1QQM1</accession>
<protein>
    <submittedName>
        <fullName evidence="1">Uncharacterized protein</fullName>
    </submittedName>
</protein>
<organism evidence="1 2">
    <name type="scientific">Tahibacter harae</name>
    <dbReference type="NCBI Taxonomy" id="2963937"/>
    <lineage>
        <taxon>Bacteria</taxon>
        <taxon>Pseudomonadati</taxon>
        <taxon>Pseudomonadota</taxon>
        <taxon>Gammaproteobacteria</taxon>
        <taxon>Lysobacterales</taxon>
        <taxon>Rhodanobacteraceae</taxon>
        <taxon>Tahibacter</taxon>
    </lineage>
</organism>
<name>A0ABT1QQM1_9GAMM</name>
<evidence type="ECO:0000313" key="2">
    <source>
        <dbReference type="Proteomes" id="UP001165498"/>
    </source>
</evidence>
<gene>
    <name evidence="1" type="ORF">NM961_07620</name>
</gene>
<proteinExistence type="predicted"/>